<evidence type="ECO:0000256" key="3">
    <source>
        <dbReference type="ARBA" id="ARBA00022723"/>
    </source>
</evidence>
<keyword evidence="4" id="KW-0560">Oxidoreductase</keyword>
<dbReference type="GO" id="GO:0051537">
    <property type="term" value="F:2 iron, 2 sulfur cluster binding"/>
    <property type="evidence" value="ECO:0007669"/>
    <property type="project" value="UniProtKB-KW"/>
</dbReference>
<dbReference type="Gene3D" id="2.102.10.10">
    <property type="entry name" value="Rieske [2Fe-2S] iron-sulphur domain"/>
    <property type="match status" value="1"/>
</dbReference>
<sequence length="449" mass="51274">MESAATFFQEATVKGGGSPLTGRNGLGSPDYQFRNTKKKVPLDELLKQIQEMADLPLEESKTLPAETYTSEEFLDWEIENVLGGGWMCLAHQSQIPKPGDFINMDIMGEPMIVVHGKDGEFRVLSRVCPHRAMDIMPPGFGYDGHGPAEARDGKSDCGHTRIFLCPYHHWSFELDGKMKGGPEMHKAKNFCRQDVGLKTYRSEVWQGFIFVNISGDAEPLAEQYQELKKDVQGWQMEDMDVVIAKSWDCPFNWKVLVENFMEGYHHMGAHCKTLQPLMPARDTWTDGEHSHSVRVNLPYRDSVPTTGDSDFEAIPTLDPEHYRQMAVFLGQPTFLLFTAPDRVFWYRIEPISADRSRLLTTCMVPKKAKEDPKYDEKMEEAEKMLVDFHLEDMEVCTAVQRGFYAKGYQRGRLSHLEMPLWLIHRYYAARARGTYPTFDRPAAPSQAPS</sequence>
<dbReference type="InterPro" id="IPR015879">
    <property type="entry name" value="Ring_hydroxy_dOase_asu_C_dom"/>
</dbReference>
<feature type="domain" description="Rieske" evidence="8">
    <location>
        <begin position="86"/>
        <end position="211"/>
    </location>
</feature>
<evidence type="ECO:0000256" key="6">
    <source>
        <dbReference type="ARBA" id="ARBA00023014"/>
    </source>
</evidence>
<dbReference type="PANTHER" id="PTHR43756:SF5">
    <property type="entry name" value="CHOLINE MONOOXYGENASE, CHLOROPLASTIC"/>
    <property type="match status" value="1"/>
</dbReference>
<keyword evidence="9" id="KW-0223">Dioxygenase</keyword>
<feature type="region of interest" description="Disordered" evidence="7">
    <location>
        <begin position="13"/>
        <end position="33"/>
    </location>
</feature>
<dbReference type="Pfam" id="PF00848">
    <property type="entry name" value="Ring_hydroxyl_A"/>
    <property type="match status" value="1"/>
</dbReference>
<dbReference type="SUPFAM" id="SSF55961">
    <property type="entry name" value="Bet v1-like"/>
    <property type="match status" value="1"/>
</dbReference>
<keyword evidence="3" id="KW-0479">Metal-binding</keyword>
<dbReference type="AlphaFoldDB" id="A0A7X1B169"/>
<evidence type="ECO:0000256" key="1">
    <source>
        <dbReference type="ARBA" id="ARBA00001962"/>
    </source>
</evidence>
<dbReference type="InterPro" id="IPR036922">
    <property type="entry name" value="Rieske_2Fe-2S_sf"/>
</dbReference>
<evidence type="ECO:0000256" key="4">
    <source>
        <dbReference type="ARBA" id="ARBA00023002"/>
    </source>
</evidence>
<dbReference type="PRINTS" id="PR00090">
    <property type="entry name" value="RNGDIOXGNASE"/>
</dbReference>
<evidence type="ECO:0000259" key="8">
    <source>
        <dbReference type="PROSITE" id="PS51296"/>
    </source>
</evidence>
<comment type="cofactor">
    <cofactor evidence="1">
        <name>Fe cation</name>
        <dbReference type="ChEBI" id="CHEBI:24875"/>
    </cofactor>
</comment>
<keyword evidence="6" id="KW-0411">Iron-sulfur</keyword>
<dbReference type="RefSeq" id="WP_185694357.1">
    <property type="nucleotide sequence ID" value="NZ_JACHVA010000131.1"/>
</dbReference>
<dbReference type="SUPFAM" id="SSF50022">
    <property type="entry name" value="ISP domain"/>
    <property type="match status" value="1"/>
</dbReference>
<dbReference type="EMBL" id="JACHVA010000131">
    <property type="protein sequence ID" value="MBC2603736.1"/>
    <property type="molecule type" value="Genomic_DNA"/>
</dbReference>
<keyword evidence="5" id="KW-0408">Iron</keyword>
<evidence type="ECO:0000313" key="9">
    <source>
        <dbReference type="EMBL" id="MBC2603736.1"/>
    </source>
</evidence>
<keyword evidence="10" id="KW-1185">Reference proteome</keyword>
<evidence type="ECO:0000313" key="10">
    <source>
        <dbReference type="Proteomes" id="UP000525652"/>
    </source>
</evidence>
<dbReference type="PROSITE" id="PS51296">
    <property type="entry name" value="RIESKE"/>
    <property type="match status" value="1"/>
</dbReference>
<dbReference type="InterPro" id="IPR017941">
    <property type="entry name" value="Rieske_2Fe-2S"/>
</dbReference>
<dbReference type="Gene3D" id="3.90.380.10">
    <property type="entry name" value="Naphthalene 1,2-dioxygenase Alpha Subunit, Chain A, domain 1"/>
    <property type="match status" value="1"/>
</dbReference>
<dbReference type="InterPro" id="IPR001663">
    <property type="entry name" value="Rng_hydr_dOase-A"/>
</dbReference>
<protein>
    <submittedName>
        <fullName evidence="9">Aromatic ring-hydroxylating dioxygenase subunit alpha</fullName>
    </submittedName>
</protein>
<dbReference type="Proteomes" id="UP000525652">
    <property type="component" value="Unassembled WGS sequence"/>
</dbReference>
<dbReference type="GO" id="GO:0005506">
    <property type="term" value="F:iron ion binding"/>
    <property type="evidence" value="ECO:0007669"/>
    <property type="project" value="InterPro"/>
</dbReference>
<dbReference type="Pfam" id="PF00355">
    <property type="entry name" value="Rieske"/>
    <property type="match status" value="1"/>
</dbReference>
<evidence type="ECO:0000256" key="7">
    <source>
        <dbReference type="SAM" id="MobiDB-lite"/>
    </source>
</evidence>
<proteinExistence type="predicted"/>
<keyword evidence="2" id="KW-0001">2Fe-2S</keyword>
<organism evidence="9 10">
    <name type="scientific">Puniceicoccus vermicola</name>
    <dbReference type="NCBI Taxonomy" id="388746"/>
    <lineage>
        <taxon>Bacteria</taxon>
        <taxon>Pseudomonadati</taxon>
        <taxon>Verrucomicrobiota</taxon>
        <taxon>Opitutia</taxon>
        <taxon>Puniceicoccales</taxon>
        <taxon>Puniceicoccaceae</taxon>
        <taxon>Puniceicoccus</taxon>
    </lineage>
</organism>
<evidence type="ECO:0000256" key="2">
    <source>
        <dbReference type="ARBA" id="ARBA00022714"/>
    </source>
</evidence>
<dbReference type="PANTHER" id="PTHR43756">
    <property type="entry name" value="CHOLINE MONOOXYGENASE, CHLOROPLASTIC"/>
    <property type="match status" value="1"/>
</dbReference>
<name>A0A7X1B169_9BACT</name>
<accession>A0A7X1B169</accession>
<evidence type="ECO:0000256" key="5">
    <source>
        <dbReference type="ARBA" id="ARBA00023004"/>
    </source>
</evidence>
<gene>
    <name evidence="9" type="ORF">H5P30_18310</name>
</gene>
<reference evidence="9 10" key="1">
    <citation type="submission" date="2020-07" db="EMBL/GenBank/DDBJ databases">
        <authorList>
            <person name="Feng X."/>
        </authorList>
    </citation>
    <scope>NUCLEOTIDE SEQUENCE [LARGE SCALE GENOMIC DNA]</scope>
    <source>
        <strain evidence="9 10">JCM14086</strain>
    </source>
</reference>
<comment type="caution">
    <text evidence="9">The sequence shown here is derived from an EMBL/GenBank/DDBJ whole genome shotgun (WGS) entry which is preliminary data.</text>
</comment>
<dbReference type="CDD" id="cd03469">
    <property type="entry name" value="Rieske_RO_Alpha_N"/>
    <property type="match status" value="1"/>
</dbReference>
<dbReference type="GO" id="GO:0051213">
    <property type="term" value="F:dioxygenase activity"/>
    <property type="evidence" value="ECO:0007669"/>
    <property type="project" value="UniProtKB-KW"/>
</dbReference>